<organism evidence="3">
    <name type="scientific">Puccinia triticina (isolate 1-1 / race 1 (BBBD))</name>
    <name type="common">Brown leaf rust fungus</name>
    <dbReference type="NCBI Taxonomy" id="630390"/>
    <lineage>
        <taxon>Eukaryota</taxon>
        <taxon>Fungi</taxon>
        <taxon>Dikarya</taxon>
        <taxon>Basidiomycota</taxon>
        <taxon>Pucciniomycotina</taxon>
        <taxon>Pucciniomycetes</taxon>
        <taxon>Pucciniales</taxon>
        <taxon>Pucciniaceae</taxon>
        <taxon>Puccinia</taxon>
    </lineage>
</organism>
<accession>A0A180GN94</accession>
<keyword evidence="2" id="KW-0732">Signal</keyword>
<feature type="chain" id="PRO_5008110100" description="Hydrophobin" evidence="2">
    <location>
        <begin position="27"/>
        <end position="127"/>
    </location>
</feature>
<dbReference type="AlphaFoldDB" id="A0A180GN94"/>
<evidence type="ECO:0000256" key="1">
    <source>
        <dbReference type="SAM" id="MobiDB-lite"/>
    </source>
</evidence>
<dbReference type="OrthoDB" id="10457585at2759"/>
<feature type="compositionally biased region" description="Basic and acidic residues" evidence="1">
    <location>
        <begin position="117"/>
        <end position="127"/>
    </location>
</feature>
<dbReference type="EMBL" id="ADAS02000041">
    <property type="protein sequence ID" value="OAV94276.1"/>
    <property type="molecule type" value="Genomic_DNA"/>
</dbReference>
<proteinExistence type="predicted"/>
<reference evidence="4 5" key="3">
    <citation type="journal article" date="2017" name="G3 (Bethesda)">
        <title>Comparative analysis highlights variable genome content of wheat rusts and divergence of the mating loci.</title>
        <authorList>
            <person name="Cuomo C.A."/>
            <person name="Bakkeren G."/>
            <person name="Khalil H.B."/>
            <person name="Panwar V."/>
            <person name="Joly D."/>
            <person name="Linning R."/>
            <person name="Sakthikumar S."/>
            <person name="Song X."/>
            <person name="Adiconis X."/>
            <person name="Fan L."/>
            <person name="Goldberg J.M."/>
            <person name="Levin J.Z."/>
            <person name="Young S."/>
            <person name="Zeng Q."/>
            <person name="Anikster Y."/>
            <person name="Bruce M."/>
            <person name="Wang M."/>
            <person name="Yin C."/>
            <person name="McCallum B."/>
            <person name="Szabo L.J."/>
            <person name="Hulbert S."/>
            <person name="Chen X."/>
            <person name="Fellers J.P."/>
        </authorList>
    </citation>
    <scope>NUCLEOTIDE SEQUENCE</scope>
    <source>
        <strain evidence="4">isolate 1-1 / race 1 (BBBD)</strain>
        <strain evidence="5">Isolate 1-1 / race 1 (BBBD)</strain>
    </source>
</reference>
<evidence type="ECO:0000313" key="4">
    <source>
        <dbReference type="EnsemblFungi" id="PTTG_12486-t43_1-p1"/>
    </source>
</evidence>
<sequence>MHSGSSLPKTYLLVICILAFSVNVMGFGCPPKGKPELKDFQFGCCSKGNREFASFPGVPNFDAEFGCADRTINTAFCCKFITKQSKPNQNKVIVDGPNPPCVGNIPKEPNPNGLRISRKDGKPPRRA</sequence>
<evidence type="ECO:0000313" key="5">
    <source>
        <dbReference type="Proteomes" id="UP000005240"/>
    </source>
</evidence>
<evidence type="ECO:0000313" key="3">
    <source>
        <dbReference type="EMBL" id="OAV94276.1"/>
    </source>
</evidence>
<dbReference type="Proteomes" id="UP000005240">
    <property type="component" value="Unassembled WGS sequence"/>
</dbReference>
<evidence type="ECO:0000256" key="2">
    <source>
        <dbReference type="SAM" id="SignalP"/>
    </source>
</evidence>
<name>A0A180GN94_PUCT1</name>
<feature type="region of interest" description="Disordered" evidence="1">
    <location>
        <begin position="89"/>
        <end position="127"/>
    </location>
</feature>
<reference evidence="3" key="2">
    <citation type="submission" date="2016-05" db="EMBL/GenBank/DDBJ databases">
        <title>Comparative analysis highlights variable genome content of wheat rusts and divergence of the mating loci.</title>
        <authorList>
            <person name="Cuomo C.A."/>
            <person name="Bakkeren G."/>
            <person name="Szabo L."/>
            <person name="Khalil H."/>
            <person name="Joly D."/>
            <person name="Goldberg J."/>
            <person name="Young S."/>
            <person name="Zeng Q."/>
            <person name="Fellers J."/>
        </authorList>
    </citation>
    <scope>NUCLEOTIDE SEQUENCE [LARGE SCALE GENOMIC DNA]</scope>
    <source>
        <strain evidence="3">1-1 BBBD Race 1</strain>
    </source>
</reference>
<feature type="signal peptide" evidence="2">
    <location>
        <begin position="1"/>
        <end position="26"/>
    </location>
</feature>
<protein>
    <recommendedName>
        <fullName evidence="6">Hydrophobin</fullName>
    </recommendedName>
</protein>
<dbReference type="EnsemblFungi" id="PTTG_12486-t43_1">
    <property type="protein sequence ID" value="PTTG_12486-t43_1-p1"/>
    <property type="gene ID" value="PTTG_12486"/>
</dbReference>
<keyword evidence="5" id="KW-1185">Reference proteome</keyword>
<reference evidence="4" key="4">
    <citation type="submission" date="2025-05" db="UniProtKB">
        <authorList>
            <consortium name="EnsemblFungi"/>
        </authorList>
    </citation>
    <scope>IDENTIFICATION</scope>
    <source>
        <strain evidence="4">isolate 1-1 / race 1 (BBBD)</strain>
    </source>
</reference>
<gene>
    <name evidence="3" type="ORF">PTTG_12486</name>
</gene>
<evidence type="ECO:0008006" key="6">
    <source>
        <dbReference type="Google" id="ProtNLM"/>
    </source>
</evidence>
<dbReference type="VEuPathDB" id="FungiDB:PTTG_12486"/>
<reference evidence="3" key="1">
    <citation type="submission" date="2009-11" db="EMBL/GenBank/DDBJ databases">
        <authorList>
            <consortium name="The Broad Institute Genome Sequencing Platform"/>
            <person name="Ward D."/>
            <person name="Feldgarden M."/>
            <person name="Earl A."/>
            <person name="Young S.K."/>
            <person name="Zeng Q."/>
            <person name="Koehrsen M."/>
            <person name="Alvarado L."/>
            <person name="Berlin A."/>
            <person name="Bochicchio J."/>
            <person name="Borenstein D."/>
            <person name="Chapman S.B."/>
            <person name="Chen Z."/>
            <person name="Engels R."/>
            <person name="Freedman E."/>
            <person name="Gellesch M."/>
            <person name="Goldberg J."/>
            <person name="Griggs A."/>
            <person name="Gujja S."/>
            <person name="Heilman E."/>
            <person name="Heiman D."/>
            <person name="Hepburn T."/>
            <person name="Howarth C."/>
            <person name="Jen D."/>
            <person name="Larson L."/>
            <person name="Lewis B."/>
            <person name="Mehta T."/>
            <person name="Park D."/>
            <person name="Pearson M."/>
            <person name="Roberts A."/>
            <person name="Saif S."/>
            <person name="Shea T."/>
            <person name="Shenoy N."/>
            <person name="Sisk P."/>
            <person name="Stolte C."/>
            <person name="Sykes S."/>
            <person name="Thomson T."/>
            <person name="Walk T."/>
            <person name="White J."/>
            <person name="Yandava C."/>
            <person name="Izard J."/>
            <person name="Baranova O.V."/>
            <person name="Blanton J.M."/>
            <person name="Tanner A.C."/>
            <person name="Dewhirst F.E."/>
            <person name="Haas B."/>
            <person name="Nusbaum C."/>
            <person name="Birren B."/>
        </authorList>
    </citation>
    <scope>NUCLEOTIDE SEQUENCE [LARGE SCALE GENOMIC DNA]</scope>
    <source>
        <strain evidence="3">1-1 BBBD Race 1</strain>
    </source>
</reference>